<organism evidence="2 3">
    <name type="scientific">Leptospira limi</name>
    <dbReference type="NCBI Taxonomy" id="2950023"/>
    <lineage>
        <taxon>Bacteria</taxon>
        <taxon>Pseudomonadati</taxon>
        <taxon>Spirochaetota</taxon>
        <taxon>Spirochaetia</taxon>
        <taxon>Leptospirales</taxon>
        <taxon>Leptospiraceae</taxon>
        <taxon>Leptospira</taxon>
    </lineage>
</organism>
<evidence type="ECO:0000256" key="1">
    <source>
        <dbReference type="SAM" id="SignalP"/>
    </source>
</evidence>
<feature type="chain" id="PRO_5046625447" description="Lipoprotein" evidence="1">
    <location>
        <begin position="21"/>
        <end position="191"/>
    </location>
</feature>
<comment type="caution">
    <text evidence="2">The sequence shown here is derived from an EMBL/GenBank/DDBJ whole genome shotgun (WGS) entry which is preliminary data.</text>
</comment>
<accession>A0ABT3LZP1</accession>
<evidence type="ECO:0008006" key="4">
    <source>
        <dbReference type="Google" id="ProtNLM"/>
    </source>
</evidence>
<name>A0ABT3LZP1_9LEPT</name>
<feature type="signal peptide" evidence="1">
    <location>
        <begin position="1"/>
        <end position="20"/>
    </location>
</feature>
<keyword evidence="3" id="KW-1185">Reference proteome</keyword>
<keyword evidence="1" id="KW-0732">Signal</keyword>
<evidence type="ECO:0000313" key="3">
    <source>
        <dbReference type="Proteomes" id="UP001209737"/>
    </source>
</evidence>
<dbReference type="EMBL" id="JAMQPV010000002">
    <property type="protein sequence ID" value="MCW7463194.1"/>
    <property type="molecule type" value="Genomic_DNA"/>
</dbReference>
<reference evidence="2 3" key="1">
    <citation type="submission" date="2022-06" db="EMBL/GenBank/DDBJ databases">
        <title>Leptospira isolates from biofilms formed at urban environments.</title>
        <authorList>
            <person name="Ribeiro P.S."/>
            <person name="Sousa T."/>
            <person name="Carvalho N."/>
            <person name="Aburjaile F."/>
            <person name="Neves F."/>
            <person name="Oliveira D."/>
            <person name="Blanco L."/>
            <person name="Lima J."/>
            <person name="Costa F."/>
            <person name="Brenig B."/>
            <person name="Soares S."/>
            <person name="Ramos R."/>
            <person name="Goes-Neto A."/>
            <person name="Matiuzzi M."/>
            <person name="Azevedo V."/>
            <person name="Ristow P."/>
        </authorList>
    </citation>
    <scope>NUCLEOTIDE SEQUENCE [LARGE SCALE GENOMIC DNA]</scope>
    <source>
        <strain evidence="2 3">VSF25</strain>
    </source>
</reference>
<dbReference type="Proteomes" id="UP001209737">
    <property type="component" value="Unassembled WGS sequence"/>
</dbReference>
<gene>
    <name evidence="2" type="ORF">ND812_13930</name>
</gene>
<sequence length="191" mass="22086">MFRKNSFLLTYSILFFALNCASFRENNLPIAQESEYKTIKTEKIKVFSRWTYDTKEPDGVLWAAAHKSWFDKAILESGCCSLVEGPKEANLVVDGTAFDRVNHLRIIPLIFSASSLTLIPYWQTMTVDIKVTANKGNKQNKYELRDSFTMFQWLPMIFLMPFTGTPVTNRDFLFLNTYQNLVIQIKKDGLL</sequence>
<evidence type="ECO:0000313" key="2">
    <source>
        <dbReference type="EMBL" id="MCW7463194.1"/>
    </source>
</evidence>
<dbReference type="RefSeq" id="WP_265376026.1">
    <property type="nucleotide sequence ID" value="NZ_JAMQPV010000002.1"/>
</dbReference>
<protein>
    <recommendedName>
        <fullName evidence="4">Lipoprotein</fullName>
    </recommendedName>
</protein>
<proteinExistence type="predicted"/>